<dbReference type="OrthoDB" id="284135at2"/>
<dbReference type="AlphaFoldDB" id="A0A4Q9VJW1"/>
<dbReference type="Proteomes" id="UP000292781">
    <property type="component" value="Unassembled WGS sequence"/>
</dbReference>
<keyword evidence="3" id="KW-1185">Reference proteome</keyword>
<organism evidence="2 3">
    <name type="scientific">Siculibacillus lacustris</name>
    <dbReference type="NCBI Taxonomy" id="1549641"/>
    <lineage>
        <taxon>Bacteria</taxon>
        <taxon>Pseudomonadati</taxon>
        <taxon>Pseudomonadota</taxon>
        <taxon>Alphaproteobacteria</taxon>
        <taxon>Hyphomicrobiales</taxon>
        <taxon>Ancalomicrobiaceae</taxon>
        <taxon>Siculibacillus</taxon>
    </lineage>
</organism>
<evidence type="ECO:0000313" key="3">
    <source>
        <dbReference type="Proteomes" id="UP000292781"/>
    </source>
</evidence>
<evidence type="ECO:0000256" key="1">
    <source>
        <dbReference type="SAM" id="MobiDB-lite"/>
    </source>
</evidence>
<comment type="caution">
    <text evidence="2">The sequence shown here is derived from an EMBL/GenBank/DDBJ whole genome shotgun (WGS) entry which is preliminary data.</text>
</comment>
<evidence type="ECO:0000313" key="2">
    <source>
        <dbReference type="EMBL" id="TBW35538.1"/>
    </source>
</evidence>
<feature type="compositionally biased region" description="Basic and acidic residues" evidence="1">
    <location>
        <begin position="24"/>
        <end position="35"/>
    </location>
</feature>
<dbReference type="Pfam" id="PF11149">
    <property type="entry name" value="DUF2924"/>
    <property type="match status" value="1"/>
</dbReference>
<sequence>MPHTLSTGSDSRPGALRRRPVPASDHRSSGGDVRADLSGPLAALTVMSRDDLVVEWRRQFRANPPDRVRRDLLELGIAWKLQEKALGGLKRAVATELRDLAEALATTGDIGRAKTLRLKPGARLIREWGGATHEVTVVETGFAWRGETWKSLSAIAVRITGAHWSGPRFFGLTSRGRTAAADGGETDGVTTATGSREEDIDA</sequence>
<accession>A0A4Q9VJW1</accession>
<dbReference type="InterPro" id="IPR021322">
    <property type="entry name" value="DUF2924"/>
</dbReference>
<dbReference type="EMBL" id="SJFN01000025">
    <property type="protein sequence ID" value="TBW35538.1"/>
    <property type="molecule type" value="Genomic_DNA"/>
</dbReference>
<feature type="compositionally biased region" description="Polar residues" evidence="1">
    <location>
        <begin position="1"/>
        <end position="10"/>
    </location>
</feature>
<protein>
    <submittedName>
        <fullName evidence="2">DUF2924 domain-containing protein</fullName>
    </submittedName>
</protein>
<name>A0A4Q9VJW1_9HYPH</name>
<reference evidence="2 3" key="1">
    <citation type="submission" date="2019-02" db="EMBL/GenBank/DDBJ databases">
        <title>Siculibacillus lacustris gen. nov., sp. nov., a new rosette-forming bacterium isolated from a freshwater crater lake (Lake St. Ana, Romania).</title>
        <authorList>
            <person name="Felfoldi T."/>
            <person name="Marton Z."/>
            <person name="Szabo A."/>
            <person name="Mentes A."/>
            <person name="Boka K."/>
            <person name="Marialigeti K."/>
            <person name="Mathe I."/>
            <person name="Koncz M."/>
            <person name="Schumann P."/>
            <person name="Toth E."/>
        </authorList>
    </citation>
    <scope>NUCLEOTIDE SEQUENCE [LARGE SCALE GENOMIC DNA]</scope>
    <source>
        <strain evidence="2 3">SA-279</strain>
    </source>
</reference>
<feature type="region of interest" description="Disordered" evidence="1">
    <location>
        <begin position="1"/>
        <end position="36"/>
    </location>
</feature>
<proteinExistence type="predicted"/>
<feature type="region of interest" description="Disordered" evidence="1">
    <location>
        <begin position="177"/>
        <end position="202"/>
    </location>
</feature>
<gene>
    <name evidence="2" type="ORF">EYW49_15740</name>
</gene>